<dbReference type="Gene3D" id="2.60.120.10">
    <property type="entry name" value="Jelly Rolls"/>
    <property type="match status" value="1"/>
</dbReference>
<gene>
    <name evidence="2" type="ORF">Cni_G06164</name>
</gene>
<dbReference type="EMBL" id="CP136891">
    <property type="protein sequence ID" value="WOK97456.1"/>
    <property type="molecule type" value="Genomic_DNA"/>
</dbReference>
<dbReference type="SUPFAM" id="SSF51182">
    <property type="entry name" value="RmlC-like cupins"/>
    <property type="match status" value="1"/>
</dbReference>
<dbReference type="InterPro" id="IPR014710">
    <property type="entry name" value="RmlC-like_jellyroll"/>
</dbReference>
<dbReference type="PIRSF" id="PIRSF006232">
    <property type="entry name" value="Pirin"/>
    <property type="match status" value="1"/>
</dbReference>
<dbReference type="PANTHER" id="PTHR13903">
    <property type="entry name" value="PIRIN-RELATED"/>
    <property type="match status" value="1"/>
</dbReference>
<evidence type="ECO:0000313" key="3">
    <source>
        <dbReference type="Proteomes" id="UP001327560"/>
    </source>
</evidence>
<sequence>MEPRYQELKSTEISRVEKDGVDVRIIAGEAFGVRSPVYTQTPTMYLDFTVKPGARVHQRIPESWNAFVYIVEGEGVFGGPDAAPATSHHALVLGDGDGISVWNRAAGPLRFVLIGGQPLEEPVVQYGPFVMNTQAEIRRAFEDYQYGRNGFERERHWKSKP</sequence>
<dbReference type="InterPro" id="IPR011051">
    <property type="entry name" value="RmlC_Cupin_sf"/>
</dbReference>
<dbReference type="PANTHER" id="PTHR13903:SF8">
    <property type="entry name" value="PIRIN"/>
    <property type="match status" value="1"/>
</dbReference>
<dbReference type="Proteomes" id="UP001327560">
    <property type="component" value="Chromosome 2"/>
</dbReference>
<evidence type="ECO:0000259" key="1">
    <source>
        <dbReference type="Pfam" id="PF05726"/>
    </source>
</evidence>
<reference evidence="2 3" key="1">
    <citation type="submission" date="2023-10" db="EMBL/GenBank/DDBJ databases">
        <title>Chromosome-scale genome assembly provides insights into flower coloration mechanisms of Canna indica.</title>
        <authorList>
            <person name="Li C."/>
        </authorList>
    </citation>
    <scope>NUCLEOTIDE SEQUENCE [LARGE SCALE GENOMIC DNA]</scope>
    <source>
        <tissue evidence="2">Flower</tissue>
    </source>
</reference>
<dbReference type="Pfam" id="PF05726">
    <property type="entry name" value="Pirin_C"/>
    <property type="match status" value="1"/>
</dbReference>
<keyword evidence="3" id="KW-1185">Reference proteome</keyword>
<proteinExistence type="predicted"/>
<dbReference type="InterPro" id="IPR008778">
    <property type="entry name" value="Pirin_C_dom"/>
</dbReference>
<evidence type="ECO:0000313" key="2">
    <source>
        <dbReference type="EMBL" id="WOK97456.1"/>
    </source>
</evidence>
<protein>
    <recommendedName>
        <fullName evidence="1">Pirin C-terminal domain-containing protein</fullName>
    </recommendedName>
</protein>
<feature type="domain" description="Pirin C-terminal" evidence="1">
    <location>
        <begin position="45"/>
        <end position="150"/>
    </location>
</feature>
<dbReference type="CDD" id="cd02247">
    <property type="entry name" value="cupin_pirin_C"/>
    <property type="match status" value="1"/>
</dbReference>
<dbReference type="InterPro" id="IPR012093">
    <property type="entry name" value="Pirin"/>
</dbReference>
<accession>A0AAQ3JWF7</accession>
<organism evidence="2 3">
    <name type="scientific">Canna indica</name>
    <name type="common">Indian-shot</name>
    <dbReference type="NCBI Taxonomy" id="4628"/>
    <lineage>
        <taxon>Eukaryota</taxon>
        <taxon>Viridiplantae</taxon>
        <taxon>Streptophyta</taxon>
        <taxon>Embryophyta</taxon>
        <taxon>Tracheophyta</taxon>
        <taxon>Spermatophyta</taxon>
        <taxon>Magnoliopsida</taxon>
        <taxon>Liliopsida</taxon>
        <taxon>Zingiberales</taxon>
        <taxon>Cannaceae</taxon>
        <taxon>Canna</taxon>
    </lineage>
</organism>
<dbReference type="AlphaFoldDB" id="A0AAQ3JWF7"/>
<name>A0AAQ3JWF7_9LILI</name>